<keyword evidence="2 6" id="KW-0805">Transcription regulation</keyword>
<feature type="domain" description="RNA polymerase sigma-70 region 2" evidence="7">
    <location>
        <begin position="8"/>
        <end position="74"/>
    </location>
</feature>
<dbReference type="SUPFAM" id="SSF88659">
    <property type="entry name" value="Sigma3 and sigma4 domains of RNA polymerase sigma factors"/>
    <property type="match status" value="1"/>
</dbReference>
<keyword evidence="10" id="KW-1185">Reference proteome</keyword>
<evidence type="ECO:0000259" key="8">
    <source>
        <dbReference type="Pfam" id="PF08281"/>
    </source>
</evidence>
<dbReference type="Gene3D" id="1.10.1740.10">
    <property type="match status" value="1"/>
</dbReference>
<comment type="caution">
    <text evidence="9">The sequence shown here is derived from an EMBL/GenBank/DDBJ whole genome shotgun (WGS) entry which is preliminary data.</text>
</comment>
<dbReference type="PANTHER" id="PTHR43133:SF60">
    <property type="entry name" value="RNA POLYMERASE SIGMA FACTOR SIGV"/>
    <property type="match status" value="1"/>
</dbReference>
<keyword evidence="5 6" id="KW-0804">Transcription</keyword>
<evidence type="ECO:0000256" key="2">
    <source>
        <dbReference type="ARBA" id="ARBA00023015"/>
    </source>
</evidence>
<dbReference type="InterPro" id="IPR007627">
    <property type="entry name" value="RNA_pol_sigma70_r2"/>
</dbReference>
<evidence type="ECO:0000256" key="1">
    <source>
        <dbReference type="ARBA" id="ARBA00010641"/>
    </source>
</evidence>
<dbReference type="PROSITE" id="PS01063">
    <property type="entry name" value="SIGMA70_ECF"/>
    <property type="match status" value="1"/>
</dbReference>
<evidence type="ECO:0000313" key="9">
    <source>
        <dbReference type="EMBL" id="MFD1780999.1"/>
    </source>
</evidence>
<evidence type="ECO:0000256" key="4">
    <source>
        <dbReference type="ARBA" id="ARBA00023125"/>
    </source>
</evidence>
<dbReference type="InterPro" id="IPR039425">
    <property type="entry name" value="RNA_pol_sigma-70-like"/>
</dbReference>
<comment type="similarity">
    <text evidence="1 6">Belongs to the sigma-70 factor family. ECF subfamily.</text>
</comment>
<proteinExistence type="inferred from homology"/>
<dbReference type="InterPro" id="IPR000838">
    <property type="entry name" value="RNA_pol_sigma70_ECF_CS"/>
</dbReference>
<dbReference type="InterPro" id="IPR036388">
    <property type="entry name" value="WH-like_DNA-bd_sf"/>
</dbReference>
<accession>A0ABW4MUZ8</accession>
<keyword evidence="4 6" id="KW-0238">DNA-binding</keyword>
<evidence type="ECO:0000313" key="10">
    <source>
        <dbReference type="Proteomes" id="UP001597227"/>
    </source>
</evidence>
<sequence>MSFDIETIYDTYYRDVYHFALFYTNNHQEAEDITQETFIKIMKNIGSLQNPERLKTWIFSIAKHTAIDLKRKQKFIQFLPDWIYEKESEEATPEKKAIQKKEWEELQEALIKLKPTYRSIIILRGLKELSVKETAEIMGCSERKVRVDYHRATQQMKKHIRVHEEGWGLNEQSK</sequence>
<evidence type="ECO:0000256" key="5">
    <source>
        <dbReference type="ARBA" id="ARBA00023163"/>
    </source>
</evidence>
<evidence type="ECO:0000256" key="3">
    <source>
        <dbReference type="ARBA" id="ARBA00023082"/>
    </source>
</evidence>
<gene>
    <name evidence="9" type="ORF">ACFSFW_20295</name>
</gene>
<dbReference type="PANTHER" id="PTHR43133">
    <property type="entry name" value="RNA POLYMERASE ECF-TYPE SIGMA FACTO"/>
    <property type="match status" value="1"/>
</dbReference>
<dbReference type="InterPro" id="IPR014284">
    <property type="entry name" value="RNA_pol_sigma-70_dom"/>
</dbReference>
<dbReference type="Pfam" id="PF08281">
    <property type="entry name" value="Sigma70_r4_2"/>
    <property type="match status" value="1"/>
</dbReference>
<dbReference type="CDD" id="cd06171">
    <property type="entry name" value="Sigma70_r4"/>
    <property type="match status" value="1"/>
</dbReference>
<protein>
    <recommendedName>
        <fullName evidence="6">RNA polymerase sigma factor</fullName>
    </recommendedName>
</protein>
<dbReference type="Proteomes" id="UP001597227">
    <property type="component" value="Unassembled WGS sequence"/>
</dbReference>
<organism evidence="9 10">
    <name type="scientific">Fredinandcohnia salidurans</name>
    <dbReference type="NCBI Taxonomy" id="2595041"/>
    <lineage>
        <taxon>Bacteria</taxon>
        <taxon>Bacillati</taxon>
        <taxon>Bacillota</taxon>
        <taxon>Bacilli</taxon>
        <taxon>Bacillales</taxon>
        <taxon>Bacillaceae</taxon>
        <taxon>Fredinandcohnia</taxon>
    </lineage>
</organism>
<dbReference type="Pfam" id="PF04542">
    <property type="entry name" value="Sigma70_r2"/>
    <property type="match status" value="1"/>
</dbReference>
<dbReference type="InterPro" id="IPR013324">
    <property type="entry name" value="RNA_pol_sigma_r3/r4-like"/>
</dbReference>
<dbReference type="InterPro" id="IPR013325">
    <property type="entry name" value="RNA_pol_sigma_r2"/>
</dbReference>
<dbReference type="EMBL" id="JBHUEK010000029">
    <property type="protein sequence ID" value="MFD1780999.1"/>
    <property type="molecule type" value="Genomic_DNA"/>
</dbReference>
<dbReference type="SUPFAM" id="SSF88946">
    <property type="entry name" value="Sigma2 domain of RNA polymerase sigma factors"/>
    <property type="match status" value="1"/>
</dbReference>
<keyword evidence="3 6" id="KW-0731">Sigma factor</keyword>
<evidence type="ECO:0000259" key="7">
    <source>
        <dbReference type="Pfam" id="PF04542"/>
    </source>
</evidence>
<dbReference type="InterPro" id="IPR013249">
    <property type="entry name" value="RNA_pol_sigma70_r4_t2"/>
</dbReference>
<feature type="domain" description="RNA polymerase sigma factor 70 region 4 type 2" evidence="8">
    <location>
        <begin position="104"/>
        <end position="155"/>
    </location>
</feature>
<dbReference type="NCBIfam" id="TIGR02937">
    <property type="entry name" value="sigma70-ECF"/>
    <property type="match status" value="1"/>
</dbReference>
<dbReference type="RefSeq" id="WP_304215452.1">
    <property type="nucleotide sequence ID" value="NZ_JBHUEK010000029.1"/>
</dbReference>
<reference evidence="10" key="1">
    <citation type="journal article" date="2019" name="Int. J. Syst. Evol. Microbiol.">
        <title>The Global Catalogue of Microorganisms (GCM) 10K type strain sequencing project: providing services to taxonomists for standard genome sequencing and annotation.</title>
        <authorList>
            <consortium name="The Broad Institute Genomics Platform"/>
            <consortium name="The Broad Institute Genome Sequencing Center for Infectious Disease"/>
            <person name="Wu L."/>
            <person name="Ma J."/>
        </authorList>
    </citation>
    <scope>NUCLEOTIDE SEQUENCE [LARGE SCALE GENOMIC DNA]</scope>
    <source>
        <strain evidence="10">CCUG 15531</strain>
    </source>
</reference>
<name>A0ABW4MUZ8_9BACI</name>
<evidence type="ECO:0000256" key="6">
    <source>
        <dbReference type="RuleBase" id="RU000716"/>
    </source>
</evidence>
<dbReference type="Gene3D" id="1.10.10.10">
    <property type="entry name" value="Winged helix-like DNA-binding domain superfamily/Winged helix DNA-binding domain"/>
    <property type="match status" value="1"/>
</dbReference>